<dbReference type="GO" id="GO:0005778">
    <property type="term" value="C:peroxisomal membrane"/>
    <property type="evidence" value="ECO:0007669"/>
    <property type="project" value="TreeGrafter"/>
</dbReference>
<feature type="region of interest" description="Disordered" evidence="16">
    <location>
        <begin position="1"/>
        <end position="51"/>
    </location>
</feature>
<dbReference type="Gene3D" id="1.25.40.10">
    <property type="entry name" value="Tetratricopeptide repeat domain"/>
    <property type="match status" value="1"/>
</dbReference>
<evidence type="ECO:0000256" key="6">
    <source>
        <dbReference type="ARBA" id="ARBA00022490"/>
    </source>
</evidence>
<dbReference type="GO" id="GO:0005052">
    <property type="term" value="F:peroxisome matrix targeting signal-1 binding"/>
    <property type="evidence" value="ECO:0007669"/>
    <property type="project" value="TreeGrafter"/>
</dbReference>
<dbReference type="AlphaFoldDB" id="A0A1S8BIJ4"/>
<dbReference type="GO" id="GO:0005829">
    <property type="term" value="C:cytosol"/>
    <property type="evidence" value="ECO:0007669"/>
    <property type="project" value="TreeGrafter"/>
</dbReference>
<keyword evidence="7" id="KW-1017">Isopeptide bond</keyword>
<dbReference type="EMBL" id="MSZU01000076">
    <property type="protein sequence ID" value="OMP87286.1"/>
    <property type="molecule type" value="Genomic_DNA"/>
</dbReference>
<comment type="similarity">
    <text evidence="3">Belongs to the peroxisomal targeting signal receptor family.</text>
</comment>
<dbReference type="PROSITE" id="PS50005">
    <property type="entry name" value="TPR"/>
    <property type="match status" value="2"/>
</dbReference>
<keyword evidence="11" id="KW-0653">Protein transport</keyword>
<name>A0A1S8BIJ4_9PEZI</name>
<evidence type="ECO:0000256" key="9">
    <source>
        <dbReference type="ARBA" id="ARBA00022803"/>
    </source>
</evidence>
<gene>
    <name evidence="17" type="primary">PEX5</name>
    <name evidence="18" type="ORF">BK809_0007372</name>
    <name evidence="17" type="ORF">SLS55_008075</name>
</gene>
<dbReference type="GeneID" id="92012160"/>
<evidence type="ECO:0000256" key="5">
    <source>
        <dbReference type="ARBA" id="ARBA00022448"/>
    </source>
</evidence>
<comment type="subcellular location">
    <subcellularLocation>
        <location evidence="2">Cytoplasm</location>
    </subcellularLocation>
    <subcellularLocation>
        <location evidence="1">Peroxisome</location>
    </subcellularLocation>
</comment>
<dbReference type="SMART" id="SM00028">
    <property type="entry name" value="TPR"/>
    <property type="match status" value="4"/>
</dbReference>
<evidence type="ECO:0000256" key="11">
    <source>
        <dbReference type="ARBA" id="ARBA00022927"/>
    </source>
</evidence>
<keyword evidence="8" id="KW-0677">Repeat</keyword>
<feature type="repeat" description="TPR" evidence="15">
    <location>
        <begin position="358"/>
        <end position="391"/>
    </location>
</feature>
<dbReference type="Pfam" id="PF13432">
    <property type="entry name" value="TPR_16"/>
    <property type="match status" value="1"/>
</dbReference>
<sequence length="646" mass="71270">MSFLGGAECSTAGNPLSQFTKHVQDDKSLQRDRLVGRGPGMQEGMRSQAMPGGQEHMMDEFMREQSHLPQAAGPASPFAMEQMRRELEQASRAQHNASPAWATEFDAGREASPVGPAFQNARPGFSAAEFAKFEQMGTNAPGRTASPVTSGPTGMMGYQRPMYGMGMGMGMGGMGMGMMGSPMMHNQQFQQAPQESKGKERMVELDDKDWEAEFAQLESTGQQDMDALDKEANAAMEAELNDIDRSVLSETNEFGDFERIWLGIHEAEIANARALVDDEFSNNLHMGDLEQWEGFDGLNTHSSLRDPNMGDYMFEQTNPFKEVTDPFAEGLAILHNGGNLSLAALAFEAAVQKDPQHVEAWTKLGAAQAQNEKESPAIRALEQAMKLDPNNLEALMGLAVSYTNEGYDSTAYRTLERWLATKYPQLIKPEDVSTAADVGFTDRHLLHEKVTDLFIKAAQLSPAGEQMDPDVQVGLGVLFYGAEEYDKAVDCFGAALASTETGTSNQQDQVHLLWNRLGATLANSGRSEEAIDAYERALALRPNFVRARYNLGVSCINIGCYEEAAEHLLGALAMHKVVEQEGREKARQVVGDSVDEAELDRMISQNQSTNLYDTLRRVFSQMNRRDLGDMVGPGMDIERFRKDFEF</sequence>
<organism evidence="18 19">
    <name type="scientific">Diplodia seriata</name>
    <dbReference type="NCBI Taxonomy" id="420778"/>
    <lineage>
        <taxon>Eukaryota</taxon>
        <taxon>Fungi</taxon>
        <taxon>Dikarya</taxon>
        <taxon>Ascomycota</taxon>
        <taxon>Pezizomycotina</taxon>
        <taxon>Dothideomycetes</taxon>
        <taxon>Dothideomycetes incertae sedis</taxon>
        <taxon>Botryosphaeriales</taxon>
        <taxon>Botryosphaeriaceae</taxon>
        <taxon>Diplodia</taxon>
    </lineage>
</organism>
<dbReference type="GO" id="GO:0016560">
    <property type="term" value="P:protein import into peroxisome matrix, docking"/>
    <property type="evidence" value="ECO:0007669"/>
    <property type="project" value="TreeGrafter"/>
</dbReference>
<dbReference type="EMBL" id="JAJVCZ030000008">
    <property type="protein sequence ID" value="KAL0257265.1"/>
    <property type="molecule type" value="Genomic_DNA"/>
</dbReference>
<evidence type="ECO:0000256" key="2">
    <source>
        <dbReference type="ARBA" id="ARBA00004496"/>
    </source>
</evidence>
<dbReference type="STRING" id="420778.A0A1S8BIJ4"/>
<evidence type="ECO:0000256" key="14">
    <source>
        <dbReference type="ARBA" id="ARBA00032505"/>
    </source>
</evidence>
<dbReference type="FunFam" id="1.25.40.10:FF:000218">
    <property type="entry name" value="Peroxisomal targeting signal receptor"/>
    <property type="match status" value="1"/>
</dbReference>
<dbReference type="PROSITE" id="PS50293">
    <property type="entry name" value="TPR_REGION"/>
    <property type="match status" value="1"/>
</dbReference>
<dbReference type="SUPFAM" id="SSF48452">
    <property type="entry name" value="TPR-like"/>
    <property type="match status" value="1"/>
</dbReference>
<dbReference type="Proteomes" id="UP001430584">
    <property type="component" value="Unassembled WGS sequence"/>
</dbReference>
<accession>A0A1S8BIJ4</accession>
<dbReference type="Proteomes" id="UP000190776">
    <property type="component" value="Unassembled WGS sequence"/>
</dbReference>
<proteinExistence type="inferred from homology"/>
<dbReference type="Pfam" id="PF00515">
    <property type="entry name" value="TPR_1"/>
    <property type="match status" value="1"/>
</dbReference>
<reference evidence="18 19" key="1">
    <citation type="submission" date="2017-01" db="EMBL/GenBank/DDBJ databases">
        <title>Draft genome sequence of Diplodia seriata F98.1, a fungal species involved in grapevine trunk diseases.</title>
        <authorList>
            <person name="Robert-Siegwald G."/>
            <person name="Vallet J."/>
            <person name="Abou-Mansour E."/>
            <person name="Xu J."/>
            <person name="Rey P."/>
            <person name="Bertsch C."/>
            <person name="Rego C."/>
            <person name="Larignon P."/>
            <person name="Fontaine F."/>
            <person name="Lebrun M.-H."/>
        </authorList>
    </citation>
    <scope>NUCLEOTIDE SEQUENCE [LARGE SCALE GENOMIC DNA]</scope>
    <source>
        <strain evidence="18 19">F98.1</strain>
    </source>
</reference>
<evidence type="ECO:0000313" key="17">
    <source>
        <dbReference type="EMBL" id="KAL0257265.1"/>
    </source>
</evidence>
<keyword evidence="20" id="KW-1185">Reference proteome</keyword>
<dbReference type="RefSeq" id="XP_066630294.1">
    <property type="nucleotide sequence ID" value="XM_066779490.1"/>
</dbReference>
<evidence type="ECO:0000256" key="4">
    <source>
        <dbReference type="ARBA" id="ARBA00014710"/>
    </source>
</evidence>
<evidence type="ECO:0000256" key="7">
    <source>
        <dbReference type="ARBA" id="ARBA00022499"/>
    </source>
</evidence>
<feature type="compositionally biased region" description="Basic and acidic residues" evidence="16">
    <location>
        <begin position="22"/>
        <end position="35"/>
    </location>
</feature>
<evidence type="ECO:0000256" key="13">
    <source>
        <dbReference type="ARBA" id="ARBA00023140"/>
    </source>
</evidence>
<evidence type="ECO:0000313" key="20">
    <source>
        <dbReference type="Proteomes" id="UP001430584"/>
    </source>
</evidence>
<comment type="caution">
    <text evidence="18">The sequence shown here is derived from an EMBL/GenBank/DDBJ whole genome shotgun (WGS) entry which is preliminary data.</text>
</comment>
<protein>
    <recommendedName>
        <fullName evidence="4">Peroxisomal targeting signal receptor</fullName>
    </recommendedName>
    <alternativeName>
        <fullName evidence="14">Peroxin-5</fullName>
    </alternativeName>
</protein>
<feature type="compositionally biased region" description="Polar residues" evidence="16">
    <location>
        <begin position="11"/>
        <end position="21"/>
    </location>
</feature>
<keyword evidence="6" id="KW-0963">Cytoplasm</keyword>
<dbReference type="InterPro" id="IPR019734">
    <property type="entry name" value="TPR_rpt"/>
</dbReference>
<keyword evidence="5" id="KW-0813">Transport</keyword>
<dbReference type="OrthoDB" id="10006023at2759"/>
<evidence type="ECO:0000256" key="8">
    <source>
        <dbReference type="ARBA" id="ARBA00022737"/>
    </source>
</evidence>
<feature type="repeat" description="TPR" evidence="15">
    <location>
        <begin position="511"/>
        <end position="544"/>
    </location>
</feature>
<keyword evidence="18" id="KW-0675">Receptor</keyword>
<keyword evidence="13" id="KW-0576">Peroxisome</keyword>
<evidence type="ECO:0000256" key="12">
    <source>
        <dbReference type="ARBA" id="ARBA00022966"/>
    </source>
</evidence>
<reference evidence="17 20" key="2">
    <citation type="submission" date="2024-02" db="EMBL/GenBank/DDBJ databases">
        <title>De novo assembly and annotation of 12 fungi associated with fruit tree decline syndrome in Ontario, Canada.</title>
        <authorList>
            <person name="Sulman M."/>
            <person name="Ellouze W."/>
            <person name="Ilyukhin E."/>
        </authorList>
    </citation>
    <scope>NUCLEOTIDE SEQUENCE [LARGE SCALE GENOMIC DNA]</scope>
    <source>
        <strain evidence="17 20">FDS-637</strain>
    </source>
</reference>
<dbReference type="PANTHER" id="PTHR10130:SF0">
    <property type="entry name" value="GH08708P"/>
    <property type="match status" value="1"/>
</dbReference>
<keyword evidence="12" id="KW-0882">Thioester bond</keyword>
<evidence type="ECO:0000256" key="10">
    <source>
        <dbReference type="ARBA" id="ARBA00022843"/>
    </source>
</evidence>
<dbReference type="PANTHER" id="PTHR10130">
    <property type="entry name" value="PEROXISOMAL TARGETING SIGNAL 1 RECEPTOR PEX5"/>
    <property type="match status" value="1"/>
</dbReference>
<keyword evidence="10" id="KW-0832">Ubl conjugation</keyword>
<keyword evidence="9 15" id="KW-0802">TPR repeat</keyword>
<dbReference type="InterPro" id="IPR024111">
    <property type="entry name" value="PEX5/PEX5L"/>
</dbReference>
<evidence type="ECO:0000256" key="16">
    <source>
        <dbReference type="SAM" id="MobiDB-lite"/>
    </source>
</evidence>
<evidence type="ECO:0000313" key="18">
    <source>
        <dbReference type="EMBL" id="OMP87286.1"/>
    </source>
</evidence>
<dbReference type="InterPro" id="IPR011990">
    <property type="entry name" value="TPR-like_helical_dom_sf"/>
</dbReference>
<evidence type="ECO:0000256" key="1">
    <source>
        <dbReference type="ARBA" id="ARBA00004275"/>
    </source>
</evidence>
<evidence type="ECO:0000256" key="3">
    <source>
        <dbReference type="ARBA" id="ARBA00005348"/>
    </source>
</evidence>
<evidence type="ECO:0000256" key="15">
    <source>
        <dbReference type="PROSITE-ProRule" id="PRU00339"/>
    </source>
</evidence>
<evidence type="ECO:0000313" key="19">
    <source>
        <dbReference type="Proteomes" id="UP000190776"/>
    </source>
</evidence>